<reference evidence="1" key="3">
    <citation type="submission" date="2015-04" db="UniProtKB">
        <authorList>
            <consortium name="EnsemblPlants"/>
        </authorList>
    </citation>
    <scope>IDENTIFICATION</scope>
</reference>
<name>A0A0D9XZM9_9ORYZ</name>
<organism evidence="1 2">
    <name type="scientific">Leersia perrieri</name>
    <dbReference type="NCBI Taxonomy" id="77586"/>
    <lineage>
        <taxon>Eukaryota</taxon>
        <taxon>Viridiplantae</taxon>
        <taxon>Streptophyta</taxon>
        <taxon>Embryophyta</taxon>
        <taxon>Tracheophyta</taxon>
        <taxon>Spermatophyta</taxon>
        <taxon>Magnoliopsida</taxon>
        <taxon>Liliopsida</taxon>
        <taxon>Poales</taxon>
        <taxon>Poaceae</taxon>
        <taxon>BOP clade</taxon>
        <taxon>Oryzoideae</taxon>
        <taxon>Oryzeae</taxon>
        <taxon>Oryzinae</taxon>
        <taxon>Leersia</taxon>
    </lineage>
</organism>
<protein>
    <submittedName>
        <fullName evidence="1">Uncharacterized protein</fullName>
    </submittedName>
</protein>
<sequence length="77" mass="8750">MPSPSDVRDRRILPTRPHLALLVGHRPAVSGLRRPSRTPILGRELLSHRKSQPLRKALSRCDYLLFGTTPNRIFVSD</sequence>
<dbReference type="EnsemblPlants" id="LPERR12G10970.1">
    <property type="protein sequence ID" value="LPERR12G10970.1"/>
    <property type="gene ID" value="LPERR12G10970"/>
</dbReference>
<evidence type="ECO:0000313" key="2">
    <source>
        <dbReference type="Proteomes" id="UP000032180"/>
    </source>
</evidence>
<proteinExistence type="predicted"/>
<dbReference type="Gramene" id="LPERR12G10970.1">
    <property type="protein sequence ID" value="LPERR12G10970.1"/>
    <property type="gene ID" value="LPERR12G10970"/>
</dbReference>
<keyword evidence="2" id="KW-1185">Reference proteome</keyword>
<dbReference type="Proteomes" id="UP000032180">
    <property type="component" value="Chromosome 12"/>
</dbReference>
<reference evidence="2" key="2">
    <citation type="submission" date="2013-12" db="EMBL/GenBank/DDBJ databases">
        <authorList>
            <person name="Yu Y."/>
            <person name="Lee S."/>
            <person name="de Baynast K."/>
            <person name="Wissotski M."/>
            <person name="Liu L."/>
            <person name="Talag J."/>
            <person name="Goicoechea J."/>
            <person name="Angelova A."/>
            <person name="Jetty R."/>
            <person name="Kudrna D."/>
            <person name="Golser W."/>
            <person name="Rivera L."/>
            <person name="Zhang J."/>
            <person name="Wing R."/>
        </authorList>
    </citation>
    <scope>NUCLEOTIDE SEQUENCE</scope>
</reference>
<accession>A0A0D9XZM9</accession>
<dbReference type="AlphaFoldDB" id="A0A0D9XZM9"/>
<reference evidence="1 2" key="1">
    <citation type="submission" date="2012-08" db="EMBL/GenBank/DDBJ databases">
        <title>Oryza genome evolution.</title>
        <authorList>
            <person name="Wing R.A."/>
        </authorList>
    </citation>
    <scope>NUCLEOTIDE SEQUENCE</scope>
</reference>
<evidence type="ECO:0000313" key="1">
    <source>
        <dbReference type="EnsemblPlants" id="LPERR12G10970.1"/>
    </source>
</evidence>
<dbReference type="HOGENOM" id="CLU_2641664_0_0_1"/>